<comment type="caution">
    <text evidence="3">The sequence shown here is derived from an EMBL/GenBank/DDBJ whole genome shotgun (WGS) entry which is preliminary data.</text>
</comment>
<organism evidence="3 4">
    <name type="scientific">Thalassiosira oceanica</name>
    <name type="common">Marine diatom</name>
    <dbReference type="NCBI Taxonomy" id="159749"/>
    <lineage>
        <taxon>Eukaryota</taxon>
        <taxon>Sar</taxon>
        <taxon>Stramenopiles</taxon>
        <taxon>Ochrophyta</taxon>
        <taxon>Bacillariophyta</taxon>
        <taxon>Coscinodiscophyceae</taxon>
        <taxon>Thalassiosirophycidae</taxon>
        <taxon>Thalassiosirales</taxon>
        <taxon>Thalassiosiraceae</taxon>
        <taxon>Thalassiosira</taxon>
    </lineage>
</organism>
<feature type="region of interest" description="Disordered" evidence="1">
    <location>
        <begin position="1"/>
        <end position="188"/>
    </location>
</feature>
<feature type="compositionally biased region" description="Low complexity" evidence="1">
    <location>
        <begin position="142"/>
        <end position="159"/>
    </location>
</feature>
<evidence type="ECO:0000259" key="2">
    <source>
        <dbReference type="SMART" id="SM00228"/>
    </source>
</evidence>
<dbReference type="eggNOG" id="ENOG502RR8Y">
    <property type="taxonomic scope" value="Eukaryota"/>
</dbReference>
<dbReference type="InterPro" id="IPR001478">
    <property type="entry name" value="PDZ"/>
</dbReference>
<keyword evidence="4" id="KW-1185">Reference proteome</keyword>
<dbReference type="Pfam" id="PF17820">
    <property type="entry name" value="PDZ_6"/>
    <property type="match status" value="1"/>
</dbReference>
<dbReference type="InterPro" id="IPR036034">
    <property type="entry name" value="PDZ_sf"/>
</dbReference>
<evidence type="ECO:0000313" key="4">
    <source>
        <dbReference type="Proteomes" id="UP000266841"/>
    </source>
</evidence>
<reference evidence="3 4" key="1">
    <citation type="journal article" date="2012" name="Genome Biol.">
        <title>Genome and low-iron response of an oceanic diatom adapted to chronic iron limitation.</title>
        <authorList>
            <person name="Lommer M."/>
            <person name="Specht M."/>
            <person name="Roy A.S."/>
            <person name="Kraemer L."/>
            <person name="Andreson R."/>
            <person name="Gutowska M.A."/>
            <person name="Wolf J."/>
            <person name="Bergner S.V."/>
            <person name="Schilhabel M.B."/>
            <person name="Klostermeier U.C."/>
            <person name="Beiko R.G."/>
            <person name="Rosenstiel P."/>
            <person name="Hippler M."/>
            <person name="Laroche J."/>
        </authorList>
    </citation>
    <scope>NUCLEOTIDE SEQUENCE [LARGE SCALE GENOMIC DNA]</scope>
    <source>
        <strain evidence="3 4">CCMP1005</strain>
    </source>
</reference>
<dbReference type="Proteomes" id="UP000266841">
    <property type="component" value="Unassembled WGS sequence"/>
</dbReference>
<feature type="domain" description="PDZ" evidence="2">
    <location>
        <begin position="249"/>
        <end position="336"/>
    </location>
</feature>
<dbReference type="Gene3D" id="2.30.42.10">
    <property type="match status" value="1"/>
</dbReference>
<dbReference type="EMBL" id="AGNL01011467">
    <property type="protein sequence ID" value="EJK68369.1"/>
    <property type="molecule type" value="Genomic_DNA"/>
</dbReference>
<feature type="compositionally biased region" description="Gly residues" evidence="1">
    <location>
        <begin position="11"/>
        <end position="22"/>
    </location>
</feature>
<dbReference type="OrthoDB" id="10557920at2759"/>
<feature type="non-terminal residue" evidence="3">
    <location>
        <position position="1"/>
    </location>
</feature>
<gene>
    <name evidence="3" type="ORF">THAOC_10454</name>
</gene>
<sequence>QRQAPVTPPNGGAGRPIDGGGLRAAADADAGVARARSAAAADGLRQLPGEPFPGQAGGDLRSASIEALDQQLARAMTLSPPISPLRDPSSPGLSPPPPALSLPAFDGAPRHQHQQQHGRGFAMGPGTTPAQVHAANPFDVFGSTPSTQQQQPTTANAAAPGGGQPASVTPPSQSNPVQASDDADFWGSMGFGDGAAALPSAGSLSDATSDYASDDGSLESSAEASPPLPLDGRGLPAGGEYYKARVTTPMLGAIFSSGRELRSTLFQSAGRSFVEAVGDRPTISFTIDGGAADTAGIRLGHVLLSVNGDAVRQTDDAVRMVGAASRPMTLEFWVPSGGVEVVRTEGMCMVKYDNNATEAPRSSCEWKPKYVVVGDMLGQPHVIYMYRSKQKEYDIAVKESQSRTRRPLSVKVKQFDIRGARLINEGMTVRYPNRPAAWHYFTILRPQGLPVKISATSEERLRPILEGVESFLEGDQRRRAAKVEERRGRITAANAYGGETYY</sequence>
<accession>K0STP6</accession>
<dbReference type="SUPFAM" id="SSF50156">
    <property type="entry name" value="PDZ domain-like"/>
    <property type="match status" value="1"/>
</dbReference>
<feature type="compositionally biased region" description="Low complexity" evidence="1">
    <location>
        <begin position="23"/>
        <end position="45"/>
    </location>
</feature>
<protein>
    <recommendedName>
        <fullName evidence="2">PDZ domain-containing protein</fullName>
    </recommendedName>
</protein>
<dbReference type="AlphaFoldDB" id="K0STP6"/>
<evidence type="ECO:0000313" key="3">
    <source>
        <dbReference type="EMBL" id="EJK68369.1"/>
    </source>
</evidence>
<feature type="region of interest" description="Disordered" evidence="1">
    <location>
        <begin position="201"/>
        <end position="233"/>
    </location>
</feature>
<dbReference type="SMART" id="SM00228">
    <property type="entry name" value="PDZ"/>
    <property type="match status" value="1"/>
</dbReference>
<evidence type="ECO:0000256" key="1">
    <source>
        <dbReference type="SAM" id="MobiDB-lite"/>
    </source>
</evidence>
<proteinExistence type="predicted"/>
<name>K0STP6_THAOC</name>
<dbReference type="InterPro" id="IPR041489">
    <property type="entry name" value="PDZ_6"/>
</dbReference>
<feature type="compositionally biased region" description="Polar residues" evidence="1">
    <location>
        <begin position="169"/>
        <end position="178"/>
    </location>
</feature>